<reference evidence="2 3" key="1">
    <citation type="submission" date="2019-03" db="EMBL/GenBank/DDBJ databases">
        <title>First draft genome of Liparis tanakae, snailfish: a comprehensive survey of snailfish specific genes.</title>
        <authorList>
            <person name="Kim W."/>
            <person name="Song I."/>
            <person name="Jeong J.-H."/>
            <person name="Kim D."/>
            <person name="Kim S."/>
            <person name="Ryu S."/>
            <person name="Song J.Y."/>
            <person name="Lee S.K."/>
        </authorList>
    </citation>
    <scope>NUCLEOTIDE SEQUENCE [LARGE SCALE GENOMIC DNA]</scope>
    <source>
        <tissue evidence="2">Muscle</tissue>
    </source>
</reference>
<comment type="caution">
    <text evidence="2">The sequence shown here is derived from an EMBL/GenBank/DDBJ whole genome shotgun (WGS) entry which is preliminary data.</text>
</comment>
<dbReference type="EMBL" id="SRLO01004889">
    <property type="protein sequence ID" value="TNN30070.1"/>
    <property type="molecule type" value="Genomic_DNA"/>
</dbReference>
<keyword evidence="3" id="KW-1185">Reference proteome</keyword>
<sequence length="46" mass="5024">MGIGAPDTFQPEQTGFVTRDSGLQRQHPSKTAPFKHSTPGRRAILC</sequence>
<name>A0A4Z2ENB1_9TELE</name>
<organism evidence="2 3">
    <name type="scientific">Liparis tanakae</name>
    <name type="common">Tanaka's snailfish</name>
    <dbReference type="NCBI Taxonomy" id="230148"/>
    <lineage>
        <taxon>Eukaryota</taxon>
        <taxon>Metazoa</taxon>
        <taxon>Chordata</taxon>
        <taxon>Craniata</taxon>
        <taxon>Vertebrata</taxon>
        <taxon>Euteleostomi</taxon>
        <taxon>Actinopterygii</taxon>
        <taxon>Neopterygii</taxon>
        <taxon>Teleostei</taxon>
        <taxon>Neoteleostei</taxon>
        <taxon>Acanthomorphata</taxon>
        <taxon>Eupercaria</taxon>
        <taxon>Perciformes</taxon>
        <taxon>Cottioidei</taxon>
        <taxon>Cottales</taxon>
        <taxon>Liparidae</taxon>
        <taxon>Liparis</taxon>
    </lineage>
</organism>
<gene>
    <name evidence="2" type="ORF">EYF80_059780</name>
</gene>
<evidence type="ECO:0000313" key="3">
    <source>
        <dbReference type="Proteomes" id="UP000314294"/>
    </source>
</evidence>
<dbReference type="Proteomes" id="UP000314294">
    <property type="component" value="Unassembled WGS sequence"/>
</dbReference>
<proteinExistence type="predicted"/>
<evidence type="ECO:0000256" key="1">
    <source>
        <dbReference type="SAM" id="MobiDB-lite"/>
    </source>
</evidence>
<feature type="region of interest" description="Disordered" evidence="1">
    <location>
        <begin position="1"/>
        <end position="46"/>
    </location>
</feature>
<evidence type="ECO:0000313" key="2">
    <source>
        <dbReference type="EMBL" id="TNN30070.1"/>
    </source>
</evidence>
<accession>A0A4Z2ENB1</accession>
<feature type="compositionally biased region" description="Polar residues" evidence="1">
    <location>
        <begin position="10"/>
        <end position="26"/>
    </location>
</feature>
<protein>
    <submittedName>
        <fullName evidence="2">Uncharacterized protein</fullName>
    </submittedName>
</protein>
<dbReference type="AlphaFoldDB" id="A0A4Z2ENB1"/>